<organism evidence="1 2">
    <name type="scientific">Metabacillus niabensis</name>
    <dbReference type="NCBI Taxonomy" id="324854"/>
    <lineage>
        <taxon>Bacteria</taxon>
        <taxon>Bacillati</taxon>
        <taxon>Bacillota</taxon>
        <taxon>Bacilli</taxon>
        <taxon>Bacillales</taxon>
        <taxon>Bacillaceae</taxon>
        <taxon>Metabacillus</taxon>
    </lineage>
</organism>
<protein>
    <submittedName>
        <fullName evidence="1">Uncharacterized protein (DUF2225 family)</fullName>
    </submittedName>
</protein>
<sequence>MNMEQEYLYDKAVQCPACQGNYTSKKVLSKYIRIEKHDTDFCSYYSSTKKNPLLYYVQVCPDCGFSSSEEFSTYFLPATLTAIKEKITSNWNKANYCKERTVDQAIISYKLAIYSATLKKEKHVALAGLYLRLAWLYRTEKINVEEEHRFLRLALNEYIHSYQTGDFNETHLSEVKLLYIIGDLSLRNSLREQATKYFSLVIGMQTETIEKGIIEMAKERWGEIREETKLS</sequence>
<comment type="caution">
    <text evidence="1">The sequence shown here is derived from an EMBL/GenBank/DDBJ whole genome shotgun (WGS) entry which is preliminary data.</text>
</comment>
<gene>
    <name evidence="1" type="ORF">J2S02_001857</name>
</gene>
<evidence type="ECO:0000313" key="1">
    <source>
        <dbReference type="EMBL" id="MDQ0225513.1"/>
    </source>
</evidence>
<dbReference type="RefSeq" id="WP_233452286.1">
    <property type="nucleotide sequence ID" value="NZ_CADEPK010000322.1"/>
</dbReference>
<dbReference type="Proteomes" id="UP001232245">
    <property type="component" value="Unassembled WGS sequence"/>
</dbReference>
<proteinExistence type="predicted"/>
<evidence type="ECO:0000313" key="2">
    <source>
        <dbReference type="Proteomes" id="UP001232245"/>
    </source>
</evidence>
<dbReference type="Pfam" id="PF09986">
    <property type="entry name" value="DUF2225"/>
    <property type="match status" value="1"/>
</dbReference>
<name>A0ABT9Z1R5_9BACI</name>
<accession>A0ABT9Z1R5</accession>
<reference evidence="1 2" key="1">
    <citation type="submission" date="2023-07" db="EMBL/GenBank/DDBJ databases">
        <title>Genomic Encyclopedia of Type Strains, Phase IV (KMG-IV): sequencing the most valuable type-strain genomes for metagenomic binning, comparative biology and taxonomic classification.</title>
        <authorList>
            <person name="Goeker M."/>
        </authorList>
    </citation>
    <scope>NUCLEOTIDE SEQUENCE [LARGE SCALE GENOMIC DNA]</scope>
    <source>
        <strain evidence="1 2">DSM 17723</strain>
    </source>
</reference>
<dbReference type="EMBL" id="JAUSTZ010000003">
    <property type="protein sequence ID" value="MDQ0225513.1"/>
    <property type="molecule type" value="Genomic_DNA"/>
</dbReference>
<dbReference type="InterPro" id="IPR018708">
    <property type="entry name" value="DUF2225"/>
</dbReference>
<keyword evidence="2" id="KW-1185">Reference proteome</keyword>